<protein>
    <submittedName>
        <fullName evidence="1">Uncharacterized protein</fullName>
    </submittedName>
</protein>
<reference evidence="1" key="1">
    <citation type="submission" date="2014-11" db="EMBL/GenBank/DDBJ databases">
        <authorList>
            <person name="Otto D Thomas"/>
            <person name="Naeem Raeece"/>
        </authorList>
    </citation>
    <scope>NUCLEOTIDE SEQUENCE</scope>
</reference>
<gene>
    <name evidence="1" type="ORF">Cvel_13484</name>
</gene>
<organism evidence="1">
    <name type="scientific">Chromera velia CCMP2878</name>
    <dbReference type="NCBI Taxonomy" id="1169474"/>
    <lineage>
        <taxon>Eukaryota</taxon>
        <taxon>Sar</taxon>
        <taxon>Alveolata</taxon>
        <taxon>Colpodellida</taxon>
        <taxon>Chromeraceae</taxon>
        <taxon>Chromera</taxon>
    </lineage>
</organism>
<evidence type="ECO:0000313" key="1">
    <source>
        <dbReference type="EMBL" id="CEM55366.1"/>
    </source>
</evidence>
<accession>A0A0G4IDQ3</accession>
<name>A0A0G4IDQ3_9ALVE</name>
<dbReference type="AlphaFoldDB" id="A0A0G4IDQ3"/>
<proteinExistence type="predicted"/>
<dbReference type="VEuPathDB" id="CryptoDB:Cvel_13484"/>
<sequence>MVIQAFQSEFTKEGVKRIKNMMEEHDPHLLELISRIWGLEDETTMGAVPSGVKFAVYTVTQYKMELMNNLSRTRCRAGF</sequence>
<dbReference type="EMBL" id="CDMZ01005869">
    <property type="protein sequence ID" value="CEM55366.1"/>
    <property type="molecule type" value="Genomic_DNA"/>
</dbReference>